<dbReference type="PANTHER" id="PTHR30146:SF109">
    <property type="entry name" value="HTH-TYPE TRANSCRIPTIONAL REGULATOR GALS"/>
    <property type="match status" value="1"/>
</dbReference>
<dbReference type="Gene3D" id="1.10.260.40">
    <property type="entry name" value="lambda repressor-like DNA-binding domains"/>
    <property type="match status" value="1"/>
</dbReference>
<reference evidence="5" key="3">
    <citation type="submission" date="2023-07" db="EMBL/GenBank/DDBJ databases">
        <title>The extreme plant-growth-promoting properties of Pantoea phytobeneficialis PF55 revealed by functional and genomic analysis.</title>
        <authorList>
            <person name="Nascimento F.X."/>
            <person name="Marcio R.J."/>
        </authorList>
    </citation>
    <scope>NUCLEOTIDE SEQUENCE</scope>
    <source>
        <strain evidence="5">PF55</strain>
    </source>
</reference>
<dbReference type="EMBL" id="JAUOOM010000006">
    <property type="protein sequence ID" value="MDO6406586.1"/>
    <property type="molecule type" value="Genomic_DNA"/>
</dbReference>
<evidence type="ECO:0000313" key="5">
    <source>
        <dbReference type="EMBL" id="MDO6406586.1"/>
    </source>
</evidence>
<dbReference type="KEGG" id="ppho:CTZ24_24770"/>
<evidence type="ECO:0000256" key="2">
    <source>
        <dbReference type="ARBA" id="ARBA00023125"/>
    </source>
</evidence>
<protein>
    <submittedName>
        <fullName evidence="6">LacI family transcriptional regulator</fullName>
    </submittedName>
    <submittedName>
        <fullName evidence="5">Substrate-binding domain-containing protein</fullName>
    </submittedName>
</protein>
<feature type="domain" description="HTH lacI-type" evidence="4">
    <location>
        <begin position="1"/>
        <end position="55"/>
    </location>
</feature>
<keyword evidence="1" id="KW-0805">Transcription regulation</keyword>
<dbReference type="SUPFAM" id="SSF47413">
    <property type="entry name" value="lambda repressor-like DNA-binding domains"/>
    <property type="match status" value="1"/>
</dbReference>
<dbReference type="CDD" id="cd01392">
    <property type="entry name" value="HTH_LacI"/>
    <property type="match status" value="1"/>
</dbReference>
<proteinExistence type="predicted"/>
<geneLocation type="plasmid" evidence="6">
    <name>pMSR2C</name>
</geneLocation>
<evidence type="ECO:0000259" key="4">
    <source>
        <dbReference type="PROSITE" id="PS50932"/>
    </source>
</evidence>
<organism evidence="6 7">
    <name type="scientific">Pantoea phytobeneficialis</name>
    <dbReference type="NCBI Taxonomy" id="2052056"/>
    <lineage>
        <taxon>Bacteria</taxon>
        <taxon>Pseudomonadati</taxon>
        <taxon>Pseudomonadota</taxon>
        <taxon>Gammaproteobacteria</taxon>
        <taxon>Enterobacterales</taxon>
        <taxon>Erwiniaceae</taxon>
        <taxon>Pantoea</taxon>
    </lineage>
</organism>
<evidence type="ECO:0000313" key="6">
    <source>
        <dbReference type="EMBL" id="QGR09679.1"/>
    </source>
</evidence>
<dbReference type="InterPro" id="IPR046335">
    <property type="entry name" value="LacI/GalR-like_sensor"/>
</dbReference>
<keyword evidence="8" id="KW-1185">Reference proteome</keyword>
<evidence type="ECO:0000256" key="1">
    <source>
        <dbReference type="ARBA" id="ARBA00023015"/>
    </source>
</evidence>
<dbReference type="Pfam" id="PF13377">
    <property type="entry name" value="Peripla_BP_3"/>
    <property type="match status" value="1"/>
</dbReference>
<accession>A0AAP9HAT1</accession>
<keyword evidence="2" id="KW-0238">DNA-binding</keyword>
<dbReference type="InterPro" id="IPR028082">
    <property type="entry name" value="Peripla_BP_I"/>
</dbReference>
<dbReference type="Proteomes" id="UP001171299">
    <property type="component" value="Unassembled WGS sequence"/>
</dbReference>
<dbReference type="InterPro" id="IPR000843">
    <property type="entry name" value="HTH_LacI"/>
</dbReference>
<dbReference type="Proteomes" id="UP000424872">
    <property type="component" value="Plasmid pMSR2C"/>
</dbReference>
<evidence type="ECO:0000313" key="8">
    <source>
        <dbReference type="Proteomes" id="UP001171299"/>
    </source>
</evidence>
<reference evidence="6" key="2">
    <citation type="journal article" date="2020" name="Environ. Microbiol.">
        <title>The extreme plant-growth-promoting properties of Pantoea phytobeneficialis MSR2 revealed by functional and genomic analysis.</title>
        <authorList>
            <person name="Nascimento F.X."/>
            <person name="Hernandez A.G."/>
            <person name="Glick B.R."/>
            <person name="Rossi M.J."/>
        </authorList>
    </citation>
    <scope>NUCLEOTIDE SEQUENCE</scope>
    <source>
        <strain evidence="6">MSR2</strain>
    </source>
</reference>
<keyword evidence="3" id="KW-0804">Transcription</keyword>
<gene>
    <name evidence="6" type="ORF">CTZ24_24770</name>
    <name evidence="5" type="ORF">Q3404_08360</name>
</gene>
<dbReference type="RefSeq" id="WP_036625976.1">
    <property type="nucleotide sequence ID" value="NZ_CP024639.1"/>
</dbReference>
<dbReference type="InterPro" id="IPR010982">
    <property type="entry name" value="Lambda_DNA-bd_dom_sf"/>
</dbReference>
<geneLocation type="plasmid" evidence="7">
    <name>pmsr2c</name>
</geneLocation>
<sequence>MSLSELARDLKLSKSTVSRALNGYSDVAYDTRQRVMQRAIELGYIPNPVARRLKGGRTNMIGVVLPPPLMNGMLVEPFYSSMLGTLVFELQAAGLKLLITNQYSNESDEDVRSYQDMVQQNLVDAILILRTRVNDPRVEYAQNNNLSFITFGRTQSQQPYAWVDVDHFDAFYQATARQIARGHKHIAFINTSTEFNYARLRHEGYRQCLQDHQLIYRNEWQMMGGLTEMDGYVLASRLLKVQPRPTAIVCATDDIAIGAMAACRLMGLQPGKDISLIGYGNTPGATYASPPLTTMDPFPKENGKQLGMFFSRHLYQRSESEFHHLQKAMLIIRESD</sequence>
<evidence type="ECO:0000256" key="3">
    <source>
        <dbReference type="ARBA" id="ARBA00023163"/>
    </source>
</evidence>
<dbReference type="PROSITE" id="PS50932">
    <property type="entry name" value="HTH_LACI_2"/>
    <property type="match status" value="1"/>
</dbReference>
<evidence type="ECO:0000313" key="7">
    <source>
        <dbReference type="Proteomes" id="UP000424872"/>
    </source>
</evidence>
<dbReference type="GO" id="GO:0000976">
    <property type="term" value="F:transcription cis-regulatory region binding"/>
    <property type="evidence" value="ECO:0007669"/>
    <property type="project" value="TreeGrafter"/>
</dbReference>
<dbReference type="SMART" id="SM00354">
    <property type="entry name" value="HTH_LACI"/>
    <property type="match status" value="1"/>
</dbReference>
<dbReference type="PANTHER" id="PTHR30146">
    <property type="entry name" value="LACI-RELATED TRANSCRIPTIONAL REPRESSOR"/>
    <property type="match status" value="1"/>
</dbReference>
<dbReference type="SUPFAM" id="SSF53822">
    <property type="entry name" value="Periplasmic binding protein-like I"/>
    <property type="match status" value="1"/>
</dbReference>
<name>A0AAP9HAT1_9GAMM</name>
<dbReference type="CDD" id="cd20010">
    <property type="entry name" value="PBP1_AglR-like"/>
    <property type="match status" value="1"/>
</dbReference>
<dbReference type="EMBL" id="CP024639">
    <property type="protein sequence ID" value="QGR09679.1"/>
    <property type="molecule type" value="Genomic_DNA"/>
</dbReference>
<reference evidence="7" key="1">
    <citation type="submission" date="2017-11" db="EMBL/GenBank/DDBJ databases">
        <title>Genome sequence of Pantoea sp. MSR2.</title>
        <authorList>
            <person name="Nascimento F.X."/>
        </authorList>
    </citation>
    <scope>NUCLEOTIDE SEQUENCE [LARGE SCALE GENOMIC DNA]</scope>
    <source>
        <strain evidence="7">MSR2</strain>
        <plasmid evidence="7">pmsr2c</plasmid>
    </source>
</reference>
<dbReference type="Pfam" id="PF00356">
    <property type="entry name" value="LacI"/>
    <property type="match status" value="1"/>
</dbReference>
<dbReference type="AlphaFoldDB" id="A0AAP9HAT1"/>
<dbReference type="Gene3D" id="3.40.50.2300">
    <property type="match status" value="2"/>
</dbReference>
<keyword evidence="6" id="KW-0614">Plasmid</keyword>
<dbReference type="GO" id="GO:0003700">
    <property type="term" value="F:DNA-binding transcription factor activity"/>
    <property type="evidence" value="ECO:0007669"/>
    <property type="project" value="TreeGrafter"/>
</dbReference>